<evidence type="ECO:0000313" key="2">
    <source>
        <dbReference type="EMBL" id="GLK76457.1"/>
    </source>
</evidence>
<dbReference type="EMBL" id="BSFK01000007">
    <property type="protein sequence ID" value="GLK76457.1"/>
    <property type="molecule type" value="Genomic_DNA"/>
</dbReference>
<proteinExistence type="predicted"/>
<name>A0A9W6JFU4_9HYPH</name>
<organism evidence="2 3">
    <name type="scientific">Methylopila jiangsuensis</name>
    <dbReference type="NCBI Taxonomy" id="586230"/>
    <lineage>
        <taxon>Bacteria</taxon>
        <taxon>Pseudomonadati</taxon>
        <taxon>Pseudomonadota</taxon>
        <taxon>Alphaproteobacteria</taxon>
        <taxon>Hyphomicrobiales</taxon>
        <taxon>Methylopilaceae</taxon>
        <taxon>Methylopila</taxon>
    </lineage>
</organism>
<dbReference type="Proteomes" id="UP001143364">
    <property type="component" value="Unassembled WGS sequence"/>
</dbReference>
<feature type="region of interest" description="Disordered" evidence="1">
    <location>
        <begin position="1"/>
        <end position="23"/>
    </location>
</feature>
<keyword evidence="3" id="KW-1185">Reference proteome</keyword>
<protein>
    <submittedName>
        <fullName evidence="2">Uncharacterized protein</fullName>
    </submittedName>
</protein>
<evidence type="ECO:0000313" key="3">
    <source>
        <dbReference type="Proteomes" id="UP001143364"/>
    </source>
</evidence>
<accession>A0A9W6JFU4</accession>
<sequence length="143" mass="15994">MQAWLTHPEGSPATHPAPQRPDEGLTIVSVPARLKHRGNELRFVIDGVVEEAPADASMIRLITRAQIVRNRLIDDRASIDDVAREENLTASYVTRLVRISFLAPDIIAGLLDGRYSDLTASRLMADTRFPLDWQKQREALRAA</sequence>
<reference evidence="2" key="1">
    <citation type="journal article" date="2014" name="Int. J. Syst. Evol. Microbiol.">
        <title>Complete genome sequence of Corynebacterium casei LMG S-19264T (=DSM 44701T), isolated from a smear-ripened cheese.</title>
        <authorList>
            <consortium name="US DOE Joint Genome Institute (JGI-PGF)"/>
            <person name="Walter F."/>
            <person name="Albersmeier A."/>
            <person name="Kalinowski J."/>
            <person name="Ruckert C."/>
        </authorList>
    </citation>
    <scope>NUCLEOTIDE SEQUENCE</scope>
    <source>
        <strain evidence="2">VKM B-2555</strain>
    </source>
</reference>
<evidence type="ECO:0000256" key="1">
    <source>
        <dbReference type="SAM" id="MobiDB-lite"/>
    </source>
</evidence>
<dbReference type="SUPFAM" id="SSF109709">
    <property type="entry name" value="KorB DNA-binding domain-like"/>
    <property type="match status" value="1"/>
</dbReference>
<reference evidence="2" key="2">
    <citation type="submission" date="2023-01" db="EMBL/GenBank/DDBJ databases">
        <authorList>
            <person name="Sun Q."/>
            <person name="Evtushenko L."/>
        </authorList>
    </citation>
    <scope>NUCLEOTIDE SEQUENCE</scope>
    <source>
        <strain evidence="2">VKM B-2555</strain>
    </source>
</reference>
<comment type="caution">
    <text evidence="2">The sequence shown here is derived from an EMBL/GenBank/DDBJ whole genome shotgun (WGS) entry which is preliminary data.</text>
</comment>
<dbReference type="AlphaFoldDB" id="A0A9W6JFU4"/>
<gene>
    <name evidence="2" type="ORF">GCM10008171_17110</name>
</gene>